<name>A0A0V1ENC0_TRIPS</name>
<organism evidence="1 2">
    <name type="scientific">Trichinella pseudospiralis</name>
    <name type="common">Parasitic roundworm</name>
    <dbReference type="NCBI Taxonomy" id="6337"/>
    <lineage>
        <taxon>Eukaryota</taxon>
        <taxon>Metazoa</taxon>
        <taxon>Ecdysozoa</taxon>
        <taxon>Nematoda</taxon>
        <taxon>Enoplea</taxon>
        <taxon>Dorylaimia</taxon>
        <taxon>Trichinellida</taxon>
        <taxon>Trichinellidae</taxon>
        <taxon>Trichinella</taxon>
    </lineage>
</organism>
<dbReference type="AlphaFoldDB" id="A0A0V1ENC0"/>
<accession>A0A0V1ENC0</accession>
<dbReference type="Proteomes" id="UP000054632">
    <property type="component" value="Unassembled WGS sequence"/>
</dbReference>
<protein>
    <submittedName>
        <fullName evidence="1">Uncharacterized protein</fullName>
    </submittedName>
</protein>
<evidence type="ECO:0000313" key="2">
    <source>
        <dbReference type="Proteomes" id="UP000054632"/>
    </source>
</evidence>
<feature type="non-terminal residue" evidence="1">
    <location>
        <position position="1"/>
    </location>
</feature>
<gene>
    <name evidence="1" type="ORF">T4A_5339</name>
</gene>
<dbReference type="EMBL" id="JYDR01000019">
    <property type="protein sequence ID" value="KRY75291.1"/>
    <property type="molecule type" value="Genomic_DNA"/>
</dbReference>
<reference evidence="1 2" key="1">
    <citation type="submission" date="2015-01" db="EMBL/GenBank/DDBJ databases">
        <title>Evolution of Trichinella species and genotypes.</title>
        <authorList>
            <person name="Korhonen P.K."/>
            <person name="Edoardo P."/>
            <person name="Giuseppe L.R."/>
            <person name="Gasser R.B."/>
        </authorList>
    </citation>
    <scope>NUCLEOTIDE SEQUENCE [LARGE SCALE GENOMIC DNA]</scope>
    <source>
        <strain evidence="1">ISS13</strain>
    </source>
</reference>
<comment type="caution">
    <text evidence="1">The sequence shown here is derived from an EMBL/GenBank/DDBJ whole genome shotgun (WGS) entry which is preliminary data.</text>
</comment>
<proteinExistence type="predicted"/>
<evidence type="ECO:0000313" key="1">
    <source>
        <dbReference type="EMBL" id="KRY75291.1"/>
    </source>
</evidence>
<sequence length="162" mass="18278">LKIETMFCNVLLEPFSGTWTLLMKPLAGQNTPTQISNIAKPVNTNKLFKHRKIGNVSDTAAHRKMYLKKTKKKQSNLQNGKKLFMRYKNNFMKNSGRQMLAISLKIDEPIMMQIINEAKIKPCGTKRSFGSGELRTAAVNTGVHSSTNVYMLPSNKDCTTPR</sequence>